<name>A0A1R0H4J6_9FUNG</name>
<dbReference type="Proteomes" id="UP000187455">
    <property type="component" value="Unassembled WGS sequence"/>
</dbReference>
<keyword evidence="2" id="KW-1185">Reference proteome</keyword>
<reference evidence="1 2" key="1">
    <citation type="journal article" date="2016" name="Mol. Biol. Evol.">
        <title>Genome-Wide Survey of Gut Fungi (Harpellales) Reveals the First Horizontally Transferred Ubiquitin Gene from a Mosquito Host.</title>
        <authorList>
            <person name="Wang Y."/>
            <person name="White M.M."/>
            <person name="Kvist S."/>
            <person name="Moncalvo J.M."/>
        </authorList>
    </citation>
    <scope>NUCLEOTIDE SEQUENCE [LARGE SCALE GENOMIC DNA]</scope>
    <source>
        <strain evidence="1 2">ALG-7-W6</strain>
    </source>
</reference>
<evidence type="ECO:0000313" key="1">
    <source>
        <dbReference type="EMBL" id="OLY84122.1"/>
    </source>
</evidence>
<dbReference type="AlphaFoldDB" id="A0A1R0H4J6"/>
<dbReference type="OrthoDB" id="5546935at2759"/>
<gene>
    <name evidence="1" type="ORF">AYI68_g1720</name>
</gene>
<accession>A0A1R0H4J6</accession>
<proteinExistence type="predicted"/>
<organism evidence="1 2">
    <name type="scientific">Smittium mucronatum</name>
    <dbReference type="NCBI Taxonomy" id="133383"/>
    <lineage>
        <taxon>Eukaryota</taxon>
        <taxon>Fungi</taxon>
        <taxon>Fungi incertae sedis</taxon>
        <taxon>Zoopagomycota</taxon>
        <taxon>Kickxellomycotina</taxon>
        <taxon>Harpellomycetes</taxon>
        <taxon>Harpellales</taxon>
        <taxon>Legeriomycetaceae</taxon>
        <taxon>Smittium</taxon>
    </lineage>
</organism>
<evidence type="ECO:0000313" key="2">
    <source>
        <dbReference type="Proteomes" id="UP000187455"/>
    </source>
</evidence>
<dbReference type="EMBL" id="LSSL01000610">
    <property type="protein sequence ID" value="OLY84122.1"/>
    <property type="molecule type" value="Genomic_DNA"/>
</dbReference>
<sequence>MQEERPALFNSEDNSAISGITISEPSEYQPIAKEIAKCLSETGKALIKAGYYDFSNLVIKTVESSGVFLDSGESVDGSSGASVMRPVASELVRVLVNTLPVLRDGFVPQPNRIIANKDQTAGVSMDPVYFFCGSQRIVNDLYVKFSKKHPKLFGFVDVEDLCILEPEFDFAIIEQEWRIDPSRLKDSFTSTKNKTQLSLECFNLVRAFYVCLKE</sequence>
<protein>
    <submittedName>
        <fullName evidence="1">Uncharacterized protein</fullName>
    </submittedName>
</protein>
<comment type="caution">
    <text evidence="1">The sequence shown here is derived from an EMBL/GenBank/DDBJ whole genome shotgun (WGS) entry which is preliminary data.</text>
</comment>